<evidence type="ECO:0000313" key="2">
    <source>
        <dbReference type="EMBL" id="CBY35916.1"/>
    </source>
</evidence>
<dbReference type="Proteomes" id="UP000011014">
    <property type="component" value="Unassembled WGS sequence"/>
</dbReference>
<dbReference type="InterPro" id="IPR048777">
    <property type="entry name" value="CATIP_N"/>
</dbReference>
<accession>E4YKA5</accession>
<dbReference type="EMBL" id="FN654695">
    <property type="protein sequence ID" value="CBY35916.1"/>
    <property type="molecule type" value="Genomic_DNA"/>
</dbReference>
<evidence type="ECO:0000259" key="1">
    <source>
        <dbReference type="Pfam" id="PF21772"/>
    </source>
</evidence>
<name>E4YKA5_OIKDI</name>
<sequence>MFRQQDPNDLQYVRRITTPHSKEIKYVDAEPNDEFQRFLAELQPNDKKTIDFEETLNVYSKDKIVGSVNINVDLRLEDNIIQIEAETNIEEPGMETRQTLLCNTTANLELRYEKRTEETLAFEKTTLIEYLTGKGYKLTQKTYFFDSDSEQKTEMFVNVDKWQHILSEGSCVVLQRLMPKVGVYELELPYLDIDAKLISLSSLSSLGHGKQKIGRKRTRSCRNSSDNANCFWKEFL</sequence>
<organism evidence="2">
    <name type="scientific">Oikopleura dioica</name>
    <name type="common">Tunicate</name>
    <dbReference type="NCBI Taxonomy" id="34765"/>
    <lineage>
        <taxon>Eukaryota</taxon>
        <taxon>Metazoa</taxon>
        <taxon>Chordata</taxon>
        <taxon>Tunicata</taxon>
        <taxon>Appendicularia</taxon>
        <taxon>Copelata</taxon>
        <taxon>Oikopleuridae</taxon>
        <taxon>Oikopleura</taxon>
    </lineage>
</organism>
<reference evidence="2" key="1">
    <citation type="journal article" date="2010" name="Science">
        <title>Plasticity of animal genome architecture unmasked by rapid evolution of a pelagic tunicate.</title>
        <authorList>
            <person name="Denoeud F."/>
            <person name="Henriet S."/>
            <person name="Mungpakdee S."/>
            <person name="Aury J.M."/>
            <person name="Da Silva C."/>
            <person name="Brinkmann H."/>
            <person name="Mikhaleva J."/>
            <person name="Olsen L.C."/>
            <person name="Jubin C."/>
            <person name="Canestro C."/>
            <person name="Bouquet J.M."/>
            <person name="Danks G."/>
            <person name="Poulain J."/>
            <person name="Campsteijn C."/>
            <person name="Adamski M."/>
            <person name="Cross I."/>
            <person name="Yadetie F."/>
            <person name="Muffato M."/>
            <person name="Louis A."/>
            <person name="Butcher S."/>
            <person name="Tsagkogeorga G."/>
            <person name="Konrad A."/>
            <person name="Singh S."/>
            <person name="Jensen M.F."/>
            <person name="Cong E.H."/>
            <person name="Eikeseth-Otteraa H."/>
            <person name="Noel B."/>
            <person name="Anthouard V."/>
            <person name="Porcel B.M."/>
            <person name="Kachouri-Lafond R."/>
            <person name="Nishino A."/>
            <person name="Ugolini M."/>
            <person name="Chourrout P."/>
            <person name="Nishida H."/>
            <person name="Aasland R."/>
            <person name="Huzurbazar S."/>
            <person name="Westhof E."/>
            <person name="Delsuc F."/>
            <person name="Lehrach H."/>
            <person name="Reinhardt R."/>
            <person name="Weissenbach J."/>
            <person name="Roy S.W."/>
            <person name="Artiguenave F."/>
            <person name="Postlethwait J.H."/>
            <person name="Manak J.R."/>
            <person name="Thompson E.M."/>
            <person name="Jaillon O."/>
            <person name="Du Pasquier L."/>
            <person name="Boudinot P."/>
            <person name="Liberles D.A."/>
            <person name="Volff J.N."/>
            <person name="Philippe H."/>
            <person name="Lenhard B."/>
            <person name="Roest Crollius H."/>
            <person name="Wincker P."/>
            <person name="Chourrout D."/>
        </authorList>
    </citation>
    <scope>NUCLEOTIDE SEQUENCE [LARGE SCALE GENOMIC DNA]</scope>
</reference>
<feature type="domain" description="Ciliogenesis-associated TTC17-interacting protein N-terminal" evidence="1">
    <location>
        <begin position="37"/>
        <end position="218"/>
    </location>
</feature>
<protein>
    <recommendedName>
        <fullName evidence="1">Ciliogenesis-associated TTC17-interacting protein N-terminal domain-containing protein</fullName>
    </recommendedName>
</protein>
<proteinExistence type="predicted"/>
<gene>
    <name evidence="2" type="ORF">GSOID_T00028389001</name>
</gene>
<dbReference type="Pfam" id="PF21772">
    <property type="entry name" value="CATIP_N"/>
    <property type="match status" value="1"/>
</dbReference>
<dbReference type="AlphaFoldDB" id="E4YKA5"/>